<dbReference type="EMBL" id="UYRW01004329">
    <property type="protein sequence ID" value="VDM92510.1"/>
    <property type="molecule type" value="Genomic_DNA"/>
</dbReference>
<protein>
    <submittedName>
        <fullName evidence="2 4">Uncharacterized protein</fullName>
    </submittedName>
</protein>
<evidence type="ECO:0000313" key="4">
    <source>
        <dbReference type="WBParaSite" id="nOo.2.0.1.t09214-RA"/>
    </source>
</evidence>
<accession>A0A182EM71</accession>
<dbReference type="WBParaSite" id="nOo.2.0.1.t09214-RA">
    <property type="protein sequence ID" value="nOo.2.0.1.t09214-RA"/>
    <property type="gene ID" value="nOo.2.0.1.g09214"/>
</dbReference>
<sequence>MSLDDINKTTIFTTTSRIILKNSTGEFFGISQPHHLLPICLMAFVLLTLFLACLHDCKVNRDCCRNRSESGSLEASKTSIFLYDGDTGESRVPDGN</sequence>
<reference evidence="2 3" key="2">
    <citation type="submission" date="2018-08" db="EMBL/GenBank/DDBJ databases">
        <authorList>
            <person name="Laetsch R D."/>
            <person name="Stevens L."/>
            <person name="Kumar S."/>
            <person name="Blaxter L. M."/>
        </authorList>
    </citation>
    <scope>NUCLEOTIDE SEQUENCE [LARGE SCALE GENOMIC DNA]</scope>
</reference>
<dbReference type="AlphaFoldDB" id="A0A182EM71"/>
<keyword evidence="1" id="KW-0472">Membrane</keyword>
<reference evidence="4" key="1">
    <citation type="submission" date="2016-06" db="UniProtKB">
        <authorList>
            <consortium name="WormBaseParasite"/>
        </authorList>
    </citation>
    <scope>IDENTIFICATION</scope>
</reference>
<gene>
    <name evidence="2" type="ORF">NOO_LOCUS9214</name>
</gene>
<evidence type="ECO:0000313" key="2">
    <source>
        <dbReference type="EMBL" id="VDM92510.1"/>
    </source>
</evidence>
<keyword evidence="1" id="KW-0812">Transmembrane</keyword>
<keyword evidence="1" id="KW-1133">Transmembrane helix</keyword>
<keyword evidence="3" id="KW-1185">Reference proteome</keyword>
<evidence type="ECO:0000256" key="1">
    <source>
        <dbReference type="SAM" id="Phobius"/>
    </source>
</evidence>
<proteinExistence type="predicted"/>
<dbReference type="OrthoDB" id="5852119at2759"/>
<organism evidence="4">
    <name type="scientific">Onchocerca ochengi</name>
    <name type="common">Filarial nematode worm</name>
    <dbReference type="NCBI Taxonomy" id="42157"/>
    <lineage>
        <taxon>Eukaryota</taxon>
        <taxon>Metazoa</taxon>
        <taxon>Ecdysozoa</taxon>
        <taxon>Nematoda</taxon>
        <taxon>Chromadorea</taxon>
        <taxon>Rhabditida</taxon>
        <taxon>Spirurina</taxon>
        <taxon>Spiruromorpha</taxon>
        <taxon>Filarioidea</taxon>
        <taxon>Onchocercidae</taxon>
        <taxon>Onchocerca</taxon>
    </lineage>
</organism>
<name>A0A182EM71_ONCOC</name>
<feature type="transmembrane region" description="Helical" evidence="1">
    <location>
        <begin position="36"/>
        <end position="57"/>
    </location>
</feature>
<evidence type="ECO:0000313" key="3">
    <source>
        <dbReference type="Proteomes" id="UP000271087"/>
    </source>
</evidence>
<dbReference type="Proteomes" id="UP000271087">
    <property type="component" value="Unassembled WGS sequence"/>
</dbReference>